<organism evidence="2 3">
    <name type="scientific">Marilutibacter chinensis</name>
    <dbReference type="NCBI Taxonomy" id="2912247"/>
    <lineage>
        <taxon>Bacteria</taxon>
        <taxon>Pseudomonadati</taxon>
        <taxon>Pseudomonadota</taxon>
        <taxon>Gammaproteobacteria</taxon>
        <taxon>Lysobacterales</taxon>
        <taxon>Lysobacteraceae</taxon>
        <taxon>Marilutibacter</taxon>
    </lineage>
</organism>
<evidence type="ECO:0000256" key="1">
    <source>
        <dbReference type="SAM" id="MobiDB-lite"/>
    </source>
</evidence>
<dbReference type="Pfam" id="PF11720">
    <property type="entry name" value="Inhibitor_I78"/>
    <property type="match status" value="1"/>
</dbReference>
<dbReference type="PANTHER" id="PTHR39600:SF1">
    <property type="entry name" value="PEPTIDASE INHIBITOR I78 FAMILY PROTEIN"/>
    <property type="match status" value="1"/>
</dbReference>
<dbReference type="EMBL" id="JAKJPO010000019">
    <property type="protein sequence ID" value="MCF7223692.1"/>
    <property type="molecule type" value="Genomic_DNA"/>
</dbReference>
<comment type="caution">
    <text evidence="2">The sequence shown here is derived from an EMBL/GenBank/DDBJ whole genome shotgun (WGS) entry which is preliminary data.</text>
</comment>
<sequence length="121" mass="12323">MAALALALGLSACSAGPGSVEPTDADDPASAESPSAPAQRQAPPISDPLPAMPMTCDADKAKADAIGRPATEANIERARLASGAESVRVIPPGTMVTLEFVESRLNIDVDAENIIIDLRCG</sequence>
<dbReference type="Proteomes" id="UP001430796">
    <property type="component" value="Unassembled WGS sequence"/>
</dbReference>
<accession>A0ABS9HZ84</accession>
<reference evidence="2" key="1">
    <citation type="submission" date="2022-01" db="EMBL/GenBank/DDBJ databases">
        <title>Lysobacter chinensis sp. nov., a bacterium isolated from cow dung compost.</title>
        <authorList>
            <person name="Liu Y."/>
        </authorList>
    </citation>
    <scope>NUCLEOTIDE SEQUENCE</scope>
    <source>
        <strain evidence="2">TLK-CK17</strain>
    </source>
</reference>
<proteinExistence type="predicted"/>
<dbReference type="InterPro" id="IPR021719">
    <property type="entry name" value="Prot_inh_I78"/>
</dbReference>
<keyword evidence="3" id="KW-1185">Reference proteome</keyword>
<name>A0ABS9HZ84_9GAMM</name>
<feature type="region of interest" description="Disordered" evidence="1">
    <location>
        <begin position="13"/>
        <end position="54"/>
    </location>
</feature>
<gene>
    <name evidence="2" type="ORF">L3V18_18175</name>
</gene>
<protein>
    <submittedName>
        <fullName evidence="2">Elastase inhibitor AFLEI Flags</fullName>
    </submittedName>
</protein>
<evidence type="ECO:0000313" key="2">
    <source>
        <dbReference type="EMBL" id="MCF7223692.1"/>
    </source>
</evidence>
<reference evidence="2" key="2">
    <citation type="submission" date="2022-01" db="EMBL/GenBank/DDBJ databases">
        <authorList>
            <person name="Zhou L.Y."/>
        </authorList>
    </citation>
    <scope>NUCLEOTIDE SEQUENCE</scope>
    <source>
        <strain evidence="2">TLK-CK17</strain>
    </source>
</reference>
<dbReference type="Gene3D" id="3.30.10.10">
    <property type="entry name" value="Trypsin Inhibitor V, subunit A"/>
    <property type="match status" value="1"/>
</dbReference>
<evidence type="ECO:0000313" key="3">
    <source>
        <dbReference type="Proteomes" id="UP001430796"/>
    </source>
</evidence>
<feature type="compositionally biased region" description="Low complexity" evidence="1">
    <location>
        <begin position="13"/>
        <end position="22"/>
    </location>
</feature>
<dbReference type="RefSeq" id="WP_237056847.1">
    <property type="nucleotide sequence ID" value="NZ_JAKJPO010000019.1"/>
</dbReference>
<dbReference type="PANTHER" id="PTHR39600">
    <property type="entry name" value="PEPTIDASE INHIBITOR I78 FAMILY PROTEIN"/>
    <property type="match status" value="1"/>
</dbReference>
<feature type="compositionally biased region" description="Low complexity" evidence="1">
    <location>
        <begin position="30"/>
        <end position="44"/>
    </location>
</feature>